<proteinExistence type="predicted"/>
<dbReference type="EMBL" id="ABZS01000065">
    <property type="protein sequence ID" value="EEP60680.1"/>
    <property type="molecule type" value="Genomic_DNA"/>
</dbReference>
<evidence type="ECO:0000313" key="3">
    <source>
        <dbReference type="Proteomes" id="UP000005540"/>
    </source>
</evidence>
<comment type="caution">
    <text evidence="2">The sequence shown here is derived from an EMBL/GenBank/DDBJ whole genome shotgun (WGS) entry which is preliminary data.</text>
</comment>
<keyword evidence="1" id="KW-0472">Membrane</keyword>
<feature type="transmembrane region" description="Helical" evidence="1">
    <location>
        <begin position="27"/>
        <end position="47"/>
    </location>
</feature>
<sequence length="56" mass="6912">MPNNANPSKYYFLTFSYNQESFNLLDFSHQSIIYLFIQLSNFHFLIYKKYKKYIDI</sequence>
<dbReference type="AlphaFoldDB" id="C4FJS5"/>
<reference evidence="2 3" key="1">
    <citation type="submission" date="2009-04" db="EMBL/GenBank/DDBJ databases">
        <authorList>
            <person name="Reysenbach A.-L."/>
            <person name="Heidelberg J.F."/>
            <person name="Nelson W.C."/>
        </authorList>
    </citation>
    <scope>NUCLEOTIDE SEQUENCE [LARGE SCALE GENOMIC DNA]</scope>
    <source>
        <strain evidence="2 3">SS-5</strain>
    </source>
</reference>
<evidence type="ECO:0000256" key="1">
    <source>
        <dbReference type="SAM" id="Phobius"/>
    </source>
</evidence>
<keyword evidence="3" id="KW-1185">Reference proteome</keyword>
<name>C4FJS5_9AQUI</name>
<organism evidence="2 3">
    <name type="scientific">Sulfurihydrogenibium yellowstonense SS-5</name>
    <dbReference type="NCBI Taxonomy" id="432331"/>
    <lineage>
        <taxon>Bacteria</taxon>
        <taxon>Pseudomonadati</taxon>
        <taxon>Aquificota</taxon>
        <taxon>Aquificia</taxon>
        <taxon>Aquificales</taxon>
        <taxon>Hydrogenothermaceae</taxon>
        <taxon>Sulfurihydrogenibium</taxon>
    </lineage>
</organism>
<dbReference type="Proteomes" id="UP000005540">
    <property type="component" value="Unassembled WGS sequence"/>
</dbReference>
<accession>C4FJS5</accession>
<keyword evidence="1" id="KW-1133">Transmembrane helix</keyword>
<keyword evidence="1" id="KW-0812">Transmembrane</keyword>
<gene>
    <name evidence="2" type="ORF">SULYE_0825</name>
</gene>
<protein>
    <submittedName>
        <fullName evidence="2">Uncharacterized protein</fullName>
    </submittedName>
</protein>
<evidence type="ECO:0000313" key="2">
    <source>
        <dbReference type="EMBL" id="EEP60680.1"/>
    </source>
</evidence>